<comment type="caution">
    <text evidence="8">The sequence shown here is derived from an EMBL/GenBank/DDBJ whole genome shotgun (WGS) entry which is preliminary data.</text>
</comment>
<dbReference type="SMART" id="SM00382">
    <property type="entry name" value="AAA"/>
    <property type="match status" value="1"/>
</dbReference>
<dbReference type="PANTHER" id="PTHR22683:SF41">
    <property type="entry name" value="DNA TRANSLOCASE FTSK"/>
    <property type="match status" value="1"/>
</dbReference>
<evidence type="ECO:0000256" key="4">
    <source>
        <dbReference type="ARBA" id="ARBA00023125"/>
    </source>
</evidence>
<evidence type="ECO:0000256" key="1">
    <source>
        <dbReference type="ARBA" id="ARBA00006474"/>
    </source>
</evidence>
<dbReference type="Gene3D" id="1.10.10.10">
    <property type="entry name" value="Winged helix-like DNA-binding domain superfamily/Winged helix DNA-binding domain"/>
    <property type="match status" value="1"/>
</dbReference>
<feature type="compositionally biased region" description="Basic and acidic residues" evidence="6">
    <location>
        <begin position="728"/>
        <end position="737"/>
    </location>
</feature>
<dbReference type="Gene3D" id="3.30.980.40">
    <property type="match status" value="1"/>
</dbReference>
<keyword evidence="4" id="KW-0238">DNA-binding</keyword>
<dbReference type="InterPro" id="IPR036390">
    <property type="entry name" value="WH_DNA-bd_sf"/>
</dbReference>
<dbReference type="SUPFAM" id="SSF46785">
    <property type="entry name" value="Winged helix' DNA-binding domain"/>
    <property type="match status" value="1"/>
</dbReference>
<dbReference type="OrthoDB" id="9807790at2"/>
<keyword evidence="9" id="KW-1185">Reference proteome</keyword>
<reference evidence="8 9" key="1">
    <citation type="submission" date="2017-06" db="EMBL/GenBank/DDBJ databases">
        <title>Investigating the central metabolism of Clostridium thermosuccinogenes.</title>
        <authorList>
            <person name="Koendjbiharie J.G."/>
            <person name="van Kranenburg R."/>
        </authorList>
    </citation>
    <scope>NUCLEOTIDE SEQUENCE [LARGE SCALE GENOMIC DNA]</scope>
    <source>
        <strain evidence="8 9">DSM 5806</strain>
    </source>
</reference>
<keyword evidence="3 5" id="KW-0067">ATP-binding</keyword>
<evidence type="ECO:0000256" key="2">
    <source>
        <dbReference type="ARBA" id="ARBA00022741"/>
    </source>
</evidence>
<gene>
    <name evidence="8" type="ORF">CDQ84_01370</name>
</gene>
<dbReference type="InterPro" id="IPR036388">
    <property type="entry name" value="WH-like_DNA-bd_sf"/>
</dbReference>
<dbReference type="InterPro" id="IPR002543">
    <property type="entry name" value="FtsK_dom"/>
</dbReference>
<dbReference type="SUPFAM" id="SSF52540">
    <property type="entry name" value="P-loop containing nucleoside triphosphate hydrolases"/>
    <property type="match status" value="1"/>
</dbReference>
<accession>A0A2K2FMH4</accession>
<evidence type="ECO:0000256" key="5">
    <source>
        <dbReference type="PROSITE-ProRule" id="PRU00289"/>
    </source>
</evidence>
<organism evidence="8 9">
    <name type="scientific">Clostridium thermosuccinogenes</name>
    <dbReference type="NCBI Taxonomy" id="84032"/>
    <lineage>
        <taxon>Bacteria</taxon>
        <taxon>Bacillati</taxon>
        <taxon>Bacillota</taxon>
        <taxon>Clostridia</taxon>
        <taxon>Eubacteriales</taxon>
        <taxon>Clostridiaceae</taxon>
        <taxon>Clostridium</taxon>
    </lineage>
</organism>
<name>A0A2K2FMH4_9CLOT</name>
<comment type="similarity">
    <text evidence="1">Belongs to the FtsK/SpoIIIE/SftA family.</text>
</comment>
<dbReference type="InterPro" id="IPR003593">
    <property type="entry name" value="AAA+_ATPase"/>
</dbReference>
<feature type="domain" description="FtsK" evidence="7">
    <location>
        <begin position="398"/>
        <end position="588"/>
    </location>
</feature>
<dbReference type="InterPro" id="IPR027417">
    <property type="entry name" value="P-loop_NTPase"/>
</dbReference>
<evidence type="ECO:0000256" key="3">
    <source>
        <dbReference type="ARBA" id="ARBA00022840"/>
    </source>
</evidence>
<dbReference type="KEGG" id="cthd:CDO33_04365"/>
<dbReference type="InterPro" id="IPR018541">
    <property type="entry name" value="Ftsk_gamma"/>
</dbReference>
<dbReference type="CDD" id="cd01127">
    <property type="entry name" value="TrwB_TraG_TraD_VirD4"/>
    <property type="match status" value="1"/>
</dbReference>
<dbReference type="PANTHER" id="PTHR22683">
    <property type="entry name" value="SPORULATION PROTEIN RELATED"/>
    <property type="match status" value="1"/>
</dbReference>
<dbReference type="InterPro" id="IPR041027">
    <property type="entry name" value="FtsK_alpha"/>
</dbReference>
<proteinExistence type="inferred from homology"/>
<dbReference type="Pfam" id="PF09397">
    <property type="entry name" value="FtsK_gamma"/>
    <property type="match status" value="1"/>
</dbReference>
<dbReference type="GO" id="GO:0003677">
    <property type="term" value="F:DNA binding"/>
    <property type="evidence" value="ECO:0007669"/>
    <property type="project" value="UniProtKB-KW"/>
</dbReference>
<dbReference type="Pfam" id="PF17854">
    <property type="entry name" value="FtsK_alpha"/>
    <property type="match status" value="1"/>
</dbReference>
<evidence type="ECO:0000259" key="7">
    <source>
        <dbReference type="PROSITE" id="PS50901"/>
    </source>
</evidence>
<evidence type="ECO:0000256" key="6">
    <source>
        <dbReference type="SAM" id="MobiDB-lite"/>
    </source>
</evidence>
<feature type="region of interest" description="Disordered" evidence="6">
    <location>
        <begin position="715"/>
        <end position="737"/>
    </location>
</feature>
<protein>
    <recommendedName>
        <fullName evidence="7">FtsK domain-containing protein</fullName>
    </recommendedName>
</protein>
<dbReference type="AlphaFoldDB" id="A0A2K2FMH4"/>
<dbReference type="Pfam" id="PF01580">
    <property type="entry name" value="FtsK_SpoIIIE"/>
    <property type="match status" value="1"/>
</dbReference>
<sequence length="737" mass="79814">MEDLAYMTDEDTTAYGGDIDNIGDVENFEISEGLGNLKVISGSDKIDAESDDYSLYGISADAEADEKAFYSGMDRLQEKSGIRHIPEISSDSEAQYLHMPQVSKGSVSQHRYVTEASNSSGSQYGYALEASKGYETQQGNATGISKDSEIRYENTPEVSKVSEVQHRHAMEASKAPGVHHSYTTELSKGSGIPYGHGAESLKDSVTQKGYDTEALKAPGVQHGYFTEASRAPGTLYGHATEISKNAGPQHVMKAAVKLNDYALPPLDLLESNNIKPDERATHTQVEQNAKKLVDTLASFGVGAKVVNISKGPAVTRYELQPNVGVKVSKIVNLADDIALNLAATGVRIEAPIPGKAAVGIEVPNKEVTPVFLREVVESDEFIRHPSRLSFAVGKDIAGKTVVADIAKMPHLLIAGATGSGKSVCINTLIASILYKASPAEVKLLMVDPKVVELSIYNGIPHLLIPVVTDPKKAAGALNWAVVEMTNRYKMFAENNVRDLKGYNSLLAQRGESTLPQIVIIIDELADLMMAAPNDVEDCICRLAQMARAAGMHLVIATQRPSVDVITGVIKANIPSRISFAVSSQIDSRTILDMAGAEKLLGRGDMLFCPISAPKPIRVQGAFISDREVESIVSYIKSRYDMTEGYDDEILARIESQTESRAQNESDDEDELLTQAIDIVIEQGHASTSLIQRKLKVGYARAARIVDQMEALGIVGPPEGSKPRQLKITKQEWQEMNS</sequence>
<evidence type="ECO:0000313" key="8">
    <source>
        <dbReference type="EMBL" id="PNU01427.1"/>
    </source>
</evidence>
<dbReference type="PROSITE" id="PS50901">
    <property type="entry name" value="FTSK"/>
    <property type="match status" value="1"/>
</dbReference>
<dbReference type="Proteomes" id="UP000236151">
    <property type="component" value="Unassembled WGS sequence"/>
</dbReference>
<keyword evidence="2 5" id="KW-0547">Nucleotide-binding</keyword>
<dbReference type="GO" id="GO:0005524">
    <property type="term" value="F:ATP binding"/>
    <property type="evidence" value="ECO:0007669"/>
    <property type="project" value="UniProtKB-UniRule"/>
</dbReference>
<dbReference type="Gene3D" id="3.40.50.300">
    <property type="entry name" value="P-loop containing nucleotide triphosphate hydrolases"/>
    <property type="match status" value="1"/>
</dbReference>
<evidence type="ECO:0000313" key="9">
    <source>
        <dbReference type="Proteomes" id="UP000236151"/>
    </source>
</evidence>
<dbReference type="GO" id="GO:0016020">
    <property type="term" value="C:membrane"/>
    <property type="evidence" value="ECO:0007669"/>
    <property type="project" value="UniProtKB-SubCell"/>
</dbReference>
<feature type="binding site" evidence="5">
    <location>
        <begin position="415"/>
        <end position="422"/>
    </location>
    <ligand>
        <name>ATP</name>
        <dbReference type="ChEBI" id="CHEBI:30616"/>
    </ligand>
</feature>
<dbReference type="SMART" id="SM00843">
    <property type="entry name" value="Ftsk_gamma"/>
    <property type="match status" value="1"/>
</dbReference>
<dbReference type="InterPro" id="IPR050206">
    <property type="entry name" value="FtsK/SpoIIIE/SftA"/>
</dbReference>
<dbReference type="EMBL" id="NIOJ01000002">
    <property type="protein sequence ID" value="PNU01427.1"/>
    <property type="molecule type" value="Genomic_DNA"/>
</dbReference>